<comment type="similarity">
    <text evidence="2">Belongs to the 2H phosphoesterase superfamily. ThpR family.</text>
</comment>
<evidence type="ECO:0000256" key="2">
    <source>
        <dbReference type="HAMAP-Rule" id="MF_01940"/>
    </source>
</evidence>
<dbReference type="InterPro" id="IPR014051">
    <property type="entry name" value="Phosphoesterase_HXTX"/>
</dbReference>
<dbReference type="GeneID" id="41717235"/>
<feature type="short sequence motif" description="HXTX 2" evidence="2">
    <location>
        <begin position="123"/>
        <end position="126"/>
    </location>
</feature>
<dbReference type="Gene3D" id="3.90.1140.10">
    <property type="entry name" value="Cyclic phosphodiesterase"/>
    <property type="match status" value="1"/>
</dbReference>
<comment type="function">
    <text evidence="2">Hydrolyzes RNA 2',3'-cyclic phosphodiester to an RNA 2'-phosphomonoester.</text>
</comment>
<dbReference type="GO" id="GO:0004113">
    <property type="term" value="F:2',3'-cyclic-nucleotide 3'-phosphodiesterase activity"/>
    <property type="evidence" value="ECO:0007669"/>
    <property type="project" value="InterPro"/>
</dbReference>
<dbReference type="EMBL" id="AP018929">
    <property type="protein sequence ID" value="BBG23579.1"/>
    <property type="molecule type" value="Genomic_DNA"/>
</dbReference>
<dbReference type="PANTHER" id="PTHR35561:SF1">
    <property type="entry name" value="RNA 2',3'-CYCLIC PHOSPHODIESTERASE"/>
    <property type="match status" value="1"/>
</dbReference>
<evidence type="ECO:0000259" key="3">
    <source>
        <dbReference type="Pfam" id="PF02834"/>
    </source>
</evidence>
<dbReference type="RefSeq" id="WP_054845868.1">
    <property type="nucleotide sequence ID" value="NZ_AP018929.1"/>
</dbReference>
<sequence>MRLFIAVDIPINQKIIDLIEQINQSGADVKSVELENLHLTLLFIGEKRENELEGIEQSMNKVRFNEINALAQGIGFFPNEERPRVMWIGIRDQGEFRKVREQLVKELRMRKIYFEDRNEFSPHLTLCRIRSGRGVDKLREIGKSKKDEVFEDFKVKEVKLFKSTLTPKGPIYEQLYSIRSEG</sequence>
<dbReference type="Proteomes" id="UP000322983">
    <property type="component" value="Chromosome"/>
</dbReference>
<evidence type="ECO:0000313" key="7">
    <source>
        <dbReference type="Proteomes" id="UP000325030"/>
    </source>
</evidence>
<accession>A0A510E1F6</accession>
<dbReference type="HAMAP" id="MF_01940">
    <property type="entry name" value="RNA_CPDase"/>
    <property type="match status" value="1"/>
</dbReference>
<reference evidence="7" key="1">
    <citation type="submission" date="2018-09" db="EMBL/GenBank/DDBJ databases">
        <title>Complete Genome Sequencing of Sulfolobus sp. JCM 16834.</title>
        <authorList>
            <person name="Kato S."/>
            <person name="Itoh T."/>
            <person name="Ohkuma M."/>
        </authorList>
    </citation>
    <scope>NUCLEOTIDE SEQUENCE [LARGE SCALE GENOMIC DNA]</scope>
    <source>
        <strain evidence="7">IC-007</strain>
    </source>
</reference>
<feature type="domain" description="Phosphoesterase HXTX" evidence="3">
    <location>
        <begin position="94"/>
        <end position="172"/>
    </location>
</feature>
<dbReference type="GO" id="GO:0008664">
    <property type="term" value="F:RNA 2',3'-cyclic 3'-phosphodiesterase activity"/>
    <property type="evidence" value="ECO:0007669"/>
    <property type="project" value="UniProtKB-EC"/>
</dbReference>
<accession>A0A510DTT7</accession>
<name>A0A510E1F6_9CREN</name>
<feature type="domain" description="Phosphoesterase HXTX" evidence="3">
    <location>
        <begin position="10"/>
        <end position="87"/>
    </location>
</feature>
<evidence type="ECO:0000313" key="6">
    <source>
        <dbReference type="Proteomes" id="UP000322983"/>
    </source>
</evidence>
<comment type="catalytic activity">
    <reaction evidence="2">
        <text>a 3'-end 2',3'-cyclophospho-ribonucleotide-RNA + H2O = a 3'-end 2'-phospho-ribonucleotide-RNA + H(+)</text>
        <dbReference type="Rhea" id="RHEA:11828"/>
        <dbReference type="Rhea" id="RHEA-COMP:10464"/>
        <dbReference type="Rhea" id="RHEA-COMP:17353"/>
        <dbReference type="ChEBI" id="CHEBI:15377"/>
        <dbReference type="ChEBI" id="CHEBI:15378"/>
        <dbReference type="ChEBI" id="CHEBI:83064"/>
        <dbReference type="ChEBI" id="CHEBI:173113"/>
        <dbReference type="EC" id="3.1.4.58"/>
    </reaction>
</comment>
<feature type="active site" description="Proton acceptor" evidence="2">
    <location>
        <position position="123"/>
    </location>
</feature>
<evidence type="ECO:0000313" key="5">
    <source>
        <dbReference type="EMBL" id="BBG26326.1"/>
    </source>
</evidence>
<dbReference type="STRING" id="1294262.GCA_001316085_01558"/>
<feature type="short sequence motif" description="HXTX 1" evidence="2">
    <location>
        <begin position="38"/>
        <end position="41"/>
    </location>
</feature>
<keyword evidence="6" id="KW-1185">Reference proteome</keyword>
<protein>
    <recommendedName>
        <fullName evidence="2">RNA 2',3'-cyclic phosphodiesterase</fullName>
        <shortName evidence="2">RNA 2',3'-CPDase</shortName>
        <ecNumber evidence="2">3.1.4.58</ecNumber>
    </recommendedName>
</protein>
<dbReference type="InterPro" id="IPR004175">
    <property type="entry name" value="RNA_CPDase"/>
</dbReference>
<organism evidence="5 7">
    <name type="scientific">Sulfuracidifex tepidarius</name>
    <dbReference type="NCBI Taxonomy" id="1294262"/>
    <lineage>
        <taxon>Archaea</taxon>
        <taxon>Thermoproteota</taxon>
        <taxon>Thermoprotei</taxon>
        <taxon>Sulfolobales</taxon>
        <taxon>Sulfolobaceae</taxon>
        <taxon>Sulfuracidifex</taxon>
    </lineage>
</organism>
<gene>
    <name evidence="4" type="ORF">IC006_0866</name>
    <name evidence="5" type="ORF">IC007_0833</name>
</gene>
<proteinExistence type="inferred from homology"/>
<dbReference type="EMBL" id="AP018930">
    <property type="protein sequence ID" value="BBG26326.1"/>
    <property type="molecule type" value="Genomic_DNA"/>
</dbReference>
<dbReference type="Pfam" id="PF02834">
    <property type="entry name" value="LigT_PEase"/>
    <property type="match status" value="2"/>
</dbReference>
<dbReference type="OrthoDB" id="44091at2157"/>
<evidence type="ECO:0000313" key="4">
    <source>
        <dbReference type="EMBL" id="BBG23579.1"/>
    </source>
</evidence>
<dbReference type="InterPro" id="IPR009097">
    <property type="entry name" value="Cyclic_Pdiesterase"/>
</dbReference>
<dbReference type="PANTHER" id="PTHR35561">
    <property type="entry name" value="RNA 2',3'-CYCLIC PHOSPHODIESTERASE"/>
    <property type="match status" value="1"/>
</dbReference>
<dbReference type="EC" id="3.1.4.58" evidence="2"/>
<dbReference type="SUPFAM" id="SSF55144">
    <property type="entry name" value="LigT-like"/>
    <property type="match status" value="1"/>
</dbReference>
<feature type="active site" description="Proton donor" evidence="2">
    <location>
        <position position="38"/>
    </location>
</feature>
<dbReference type="NCBIfam" id="TIGR02258">
    <property type="entry name" value="2_5_ligase"/>
    <property type="match status" value="1"/>
</dbReference>
<dbReference type="Proteomes" id="UP000325030">
    <property type="component" value="Chromosome"/>
</dbReference>
<keyword evidence="1 2" id="KW-0378">Hydrolase</keyword>
<dbReference type="AlphaFoldDB" id="A0A510E1F6"/>
<evidence type="ECO:0000256" key="1">
    <source>
        <dbReference type="ARBA" id="ARBA00022801"/>
    </source>
</evidence>
<dbReference type="KEGG" id="step:IC006_0866"/>
<reference evidence="5 6" key="2">
    <citation type="journal article" date="2020" name="Int. J. Syst. Evol. Microbiol.">
        <title>Sulfuracidifex tepidarius gen. nov., sp. nov. and transfer of Sulfolobus metallicus Huber and Stetter 1992 to the genus Sulfuracidifex as Sulfuracidifex metallicus comb. nov.</title>
        <authorList>
            <person name="Itoh T."/>
            <person name="Miura T."/>
            <person name="Sakai H.D."/>
            <person name="Kato S."/>
            <person name="Ohkuma M."/>
            <person name="Takashina T."/>
        </authorList>
    </citation>
    <scope>NUCLEOTIDE SEQUENCE</scope>
    <source>
        <strain evidence="4 6">IC-006</strain>
        <strain evidence="5">IC-007</strain>
    </source>
</reference>